<feature type="transmembrane region" description="Helical" evidence="7">
    <location>
        <begin position="185"/>
        <end position="203"/>
    </location>
</feature>
<dbReference type="Pfam" id="PF00953">
    <property type="entry name" value="Glycos_transf_4"/>
    <property type="match status" value="1"/>
</dbReference>
<gene>
    <name evidence="8" type="ORF">Q0590_20175</name>
</gene>
<evidence type="ECO:0000313" key="8">
    <source>
        <dbReference type="EMBL" id="MDO1448605.1"/>
    </source>
</evidence>
<feature type="transmembrane region" description="Helical" evidence="7">
    <location>
        <begin position="210"/>
        <end position="233"/>
    </location>
</feature>
<dbReference type="GO" id="GO:0016740">
    <property type="term" value="F:transferase activity"/>
    <property type="evidence" value="ECO:0007669"/>
    <property type="project" value="UniProtKB-KW"/>
</dbReference>
<feature type="transmembrane region" description="Helical" evidence="7">
    <location>
        <begin position="136"/>
        <end position="154"/>
    </location>
</feature>
<feature type="transmembrane region" description="Helical" evidence="7">
    <location>
        <begin position="245"/>
        <end position="262"/>
    </location>
</feature>
<dbReference type="Proteomes" id="UP001168528">
    <property type="component" value="Unassembled WGS sequence"/>
</dbReference>
<dbReference type="RefSeq" id="WP_302039406.1">
    <property type="nucleotide sequence ID" value="NZ_JAUKPO010000012.1"/>
</dbReference>
<name>A0ABT8R941_9BACT</name>
<keyword evidence="4 7" id="KW-0812">Transmembrane</keyword>
<evidence type="ECO:0000313" key="9">
    <source>
        <dbReference type="Proteomes" id="UP001168528"/>
    </source>
</evidence>
<keyword evidence="5 7" id="KW-1133">Transmembrane helix</keyword>
<keyword evidence="3 8" id="KW-0808">Transferase</keyword>
<feature type="transmembrane region" description="Helical" evidence="7">
    <location>
        <begin position="6"/>
        <end position="26"/>
    </location>
</feature>
<reference evidence="8" key="1">
    <citation type="submission" date="2023-07" db="EMBL/GenBank/DDBJ databases">
        <title>The genome sequence of Rhodocytophaga aerolata KACC 12507.</title>
        <authorList>
            <person name="Zhang X."/>
        </authorList>
    </citation>
    <scope>NUCLEOTIDE SEQUENCE</scope>
    <source>
        <strain evidence="8">KACC 12507</strain>
    </source>
</reference>
<accession>A0ABT8R941</accession>
<keyword evidence="2" id="KW-1003">Cell membrane</keyword>
<evidence type="ECO:0000256" key="6">
    <source>
        <dbReference type="ARBA" id="ARBA00023136"/>
    </source>
</evidence>
<comment type="subcellular location">
    <subcellularLocation>
        <location evidence="1">Cell membrane</location>
        <topology evidence="1">Multi-pass membrane protein</topology>
    </subcellularLocation>
</comment>
<keyword evidence="6 7" id="KW-0472">Membrane</keyword>
<evidence type="ECO:0000256" key="4">
    <source>
        <dbReference type="ARBA" id="ARBA00022692"/>
    </source>
</evidence>
<dbReference type="EC" id="2.7.8.-" evidence="8"/>
<protein>
    <submittedName>
        <fullName evidence="8">MraY family glycosyltransferase</fullName>
        <ecNumber evidence="8">2.7.8.-</ecNumber>
    </submittedName>
</protein>
<keyword evidence="9" id="KW-1185">Reference proteome</keyword>
<dbReference type="CDD" id="cd06853">
    <property type="entry name" value="GT_WecA_like"/>
    <property type="match status" value="1"/>
</dbReference>
<dbReference type="PANTHER" id="PTHR22926:SF3">
    <property type="entry name" value="UNDECAPRENYL-PHOSPHATE ALPHA-N-ACETYLGLUCOSAMINYL 1-PHOSPHATE TRANSFERASE"/>
    <property type="match status" value="1"/>
</dbReference>
<feature type="transmembrane region" description="Helical" evidence="7">
    <location>
        <begin position="161"/>
        <end position="179"/>
    </location>
</feature>
<feature type="transmembrane region" description="Helical" evidence="7">
    <location>
        <begin position="318"/>
        <end position="338"/>
    </location>
</feature>
<evidence type="ECO:0000256" key="3">
    <source>
        <dbReference type="ARBA" id="ARBA00022679"/>
    </source>
</evidence>
<dbReference type="InterPro" id="IPR018480">
    <property type="entry name" value="PNAcMuramoyl-5peptid_Trfase_CS"/>
</dbReference>
<sequence length="345" mass="37708">MNTIPALVLPFLWAFLISVFAIPSIIHIAHSKNLLNEPNGRTIHAFLTPRLGGLAIFSGFLSALSIFGRMDYGVQQLMAGCIVLFFIGLKDDIVTVSAFKKFFVQILAAGIVVFMADIRITSFQGLFGIYDLEDGISYGFTILVIIGITNALNLIDGLDGLAGTIIVIISAIFGSYFILYGGQRFGTYADVSLCLMGGILGFLRYNFHKAIIFMGDAGSLICGFIIAVLAIQFVEMRPLEATPSVAIGILIIPIWDTLRVTIIRLVKGISPFTPDKNHIHHKLVALGFSQIGTVCTLGIVNLLAVVFVVSFQELGSNYLLFILITMSVIFSFMLEFLMKFRRVSG</sequence>
<evidence type="ECO:0000256" key="2">
    <source>
        <dbReference type="ARBA" id="ARBA00022475"/>
    </source>
</evidence>
<organism evidence="8 9">
    <name type="scientific">Rhodocytophaga aerolata</name>
    <dbReference type="NCBI Taxonomy" id="455078"/>
    <lineage>
        <taxon>Bacteria</taxon>
        <taxon>Pseudomonadati</taxon>
        <taxon>Bacteroidota</taxon>
        <taxon>Cytophagia</taxon>
        <taxon>Cytophagales</taxon>
        <taxon>Rhodocytophagaceae</taxon>
        <taxon>Rhodocytophaga</taxon>
    </lineage>
</organism>
<evidence type="ECO:0000256" key="7">
    <source>
        <dbReference type="SAM" id="Phobius"/>
    </source>
</evidence>
<dbReference type="PANTHER" id="PTHR22926">
    <property type="entry name" value="PHOSPHO-N-ACETYLMURAMOYL-PENTAPEPTIDE-TRANSFERASE"/>
    <property type="match status" value="1"/>
</dbReference>
<feature type="transmembrane region" description="Helical" evidence="7">
    <location>
        <begin position="73"/>
        <end position="90"/>
    </location>
</feature>
<comment type="caution">
    <text evidence="8">The sequence shown here is derived from an EMBL/GenBank/DDBJ whole genome shotgun (WGS) entry which is preliminary data.</text>
</comment>
<dbReference type="PROSITE" id="PS01348">
    <property type="entry name" value="MRAY_2"/>
    <property type="match status" value="1"/>
</dbReference>
<evidence type="ECO:0000256" key="5">
    <source>
        <dbReference type="ARBA" id="ARBA00022989"/>
    </source>
</evidence>
<proteinExistence type="predicted"/>
<dbReference type="InterPro" id="IPR000715">
    <property type="entry name" value="Glycosyl_transferase_4"/>
</dbReference>
<feature type="transmembrane region" description="Helical" evidence="7">
    <location>
        <begin position="47"/>
        <end position="67"/>
    </location>
</feature>
<feature type="transmembrane region" description="Helical" evidence="7">
    <location>
        <begin position="102"/>
        <end position="130"/>
    </location>
</feature>
<feature type="transmembrane region" description="Helical" evidence="7">
    <location>
        <begin position="283"/>
        <end position="312"/>
    </location>
</feature>
<evidence type="ECO:0000256" key="1">
    <source>
        <dbReference type="ARBA" id="ARBA00004651"/>
    </source>
</evidence>
<dbReference type="EMBL" id="JAUKPO010000012">
    <property type="protein sequence ID" value="MDO1448605.1"/>
    <property type="molecule type" value="Genomic_DNA"/>
</dbReference>